<comment type="caution">
    <text evidence="1">The sequence shown here is derived from an EMBL/GenBank/DDBJ whole genome shotgun (WGS) entry which is preliminary data.</text>
</comment>
<proteinExistence type="predicted"/>
<dbReference type="EMBL" id="BAAAZK010000007">
    <property type="protein sequence ID" value="GAA4177808.1"/>
    <property type="molecule type" value="Genomic_DNA"/>
</dbReference>
<protein>
    <submittedName>
        <fullName evidence="1">Uncharacterized protein</fullName>
    </submittedName>
</protein>
<evidence type="ECO:0000313" key="2">
    <source>
        <dbReference type="Proteomes" id="UP001500167"/>
    </source>
</evidence>
<gene>
    <name evidence="1" type="ORF">GCM10022218_27210</name>
</gene>
<keyword evidence="2" id="KW-1185">Reference proteome</keyword>
<organism evidence="1 2">
    <name type="scientific">Sphingobacterium ginsenosidimutans</name>
    <dbReference type="NCBI Taxonomy" id="687845"/>
    <lineage>
        <taxon>Bacteria</taxon>
        <taxon>Pseudomonadati</taxon>
        <taxon>Bacteroidota</taxon>
        <taxon>Sphingobacteriia</taxon>
        <taxon>Sphingobacteriales</taxon>
        <taxon>Sphingobacteriaceae</taxon>
        <taxon>Sphingobacterium</taxon>
    </lineage>
</organism>
<dbReference type="Proteomes" id="UP001500167">
    <property type="component" value="Unassembled WGS sequence"/>
</dbReference>
<evidence type="ECO:0000313" key="1">
    <source>
        <dbReference type="EMBL" id="GAA4177808.1"/>
    </source>
</evidence>
<accession>A0ABP8A4Q8</accession>
<reference evidence="2" key="1">
    <citation type="journal article" date="2019" name="Int. J. Syst. Evol. Microbiol.">
        <title>The Global Catalogue of Microorganisms (GCM) 10K type strain sequencing project: providing services to taxonomists for standard genome sequencing and annotation.</title>
        <authorList>
            <consortium name="The Broad Institute Genomics Platform"/>
            <consortium name="The Broad Institute Genome Sequencing Center for Infectious Disease"/>
            <person name="Wu L."/>
            <person name="Ma J."/>
        </authorList>
    </citation>
    <scope>NUCLEOTIDE SEQUENCE [LARGE SCALE GENOMIC DNA]</scope>
    <source>
        <strain evidence="2">JCM 16722</strain>
    </source>
</reference>
<name>A0ABP8A4Q8_9SPHI</name>
<sequence length="89" mass="10090">MSTEKFDENAEIKFEKTNMLMTKHKRSFRFILVVNEVIKGEETATVMAKALSNHPAVSIDTWNCRLIVGRMPTIPNSVVIMPKAPKART</sequence>